<dbReference type="GO" id="GO:0015562">
    <property type="term" value="F:efflux transmembrane transporter activity"/>
    <property type="evidence" value="ECO:0007669"/>
    <property type="project" value="InterPro"/>
</dbReference>
<evidence type="ECO:0000256" key="5">
    <source>
        <dbReference type="ARBA" id="ARBA00022692"/>
    </source>
</evidence>
<feature type="chain" id="PRO_5041293878" evidence="8">
    <location>
        <begin position="19"/>
        <end position="782"/>
    </location>
</feature>
<evidence type="ECO:0000256" key="3">
    <source>
        <dbReference type="ARBA" id="ARBA00022448"/>
    </source>
</evidence>
<evidence type="ECO:0000256" key="6">
    <source>
        <dbReference type="ARBA" id="ARBA00023136"/>
    </source>
</evidence>
<gene>
    <name evidence="9" type="ORF">K4G66_16510</name>
</gene>
<evidence type="ECO:0000256" key="8">
    <source>
        <dbReference type="SAM" id="SignalP"/>
    </source>
</evidence>
<keyword evidence="5" id="KW-0812">Transmembrane</keyword>
<comment type="similarity">
    <text evidence="2">Belongs to the outer membrane factor (OMF) (TC 1.B.17) family.</text>
</comment>
<keyword evidence="8" id="KW-0732">Signal</keyword>
<evidence type="ECO:0000313" key="9">
    <source>
        <dbReference type="EMBL" id="WKN40295.1"/>
    </source>
</evidence>
<name>A0AA49Q010_9BACT</name>
<proteinExistence type="inferred from homology"/>
<dbReference type="EMBL" id="CP120682">
    <property type="protein sequence ID" value="WKN40295.1"/>
    <property type="molecule type" value="Genomic_DNA"/>
</dbReference>
<evidence type="ECO:0000256" key="4">
    <source>
        <dbReference type="ARBA" id="ARBA00022452"/>
    </source>
</evidence>
<evidence type="ECO:0000256" key="7">
    <source>
        <dbReference type="ARBA" id="ARBA00023237"/>
    </source>
</evidence>
<dbReference type="InterPro" id="IPR051906">
    <property type="entry name" value="TolC-like"/>
</dbReference>
<accession>A0AA49Q010</accession>
<organism evidence="9">
    <name type="scientific">Roseihalotalea indica</name>
    <dbReference type="NCBI Taxonomy" id="2867963"/>
    <lineage>
        <taxon>Bacteria</taxon>
        <taxon>Pseudomonadati</taxon>
        <taxon>Bacteroidota</taxon>
        <taxon>Cytophagia</taxon>
        <taxon>Cytophagales</taxon>
        <taxon>Catalimonadaceae</taxon>
        <taxon>Roseihalotalea</taxon>
    </lineage>
</organism>
<dbReference type="GO" id="GO:0015288">
    <property type="term" value="F:porin activity"/>
    <property type="evidence" value="ECO:0007669"/>
    <property type="project" value="TreeGrafter"/>
</dbReference>
<reference evidence="9" key="1">
    <citation type="journal article" date="2023" name="Comput. Struct. Biotechnol. J.">
        <title>Discovery of a novel marine Bacteroidetes with a rich repertoire of carbohydrate-active enzymes.</title>
        <authorList>
            <person name="Chen B."/>
            <person name="Liu G."/>
            <person name="Chen Q."/>
            <person name="Wang H."/>
            <person name="Liu L."/>
            <person name="Tang K."/>
        </authorList>
    </citation>
    <scope>NUCLEOTIDE SEQUENCE</scope>
    <source>
        <strain evidence="9">TK19036</strain>
    </source>
</reference>
<keyword evidence="6" id="KW-0472">Membrane</keyword>
<comment type="subcellular location">
    <subcellularLocation>
        <location evidence="1">Cell outer membrane</location>
    </subcellularLocation>
</comment>
<keyword evidence="7" id="KW-0998">Cell outer membrane</keyword>
<dbReference type="AlphaFoldDB" id="A0AA49Q010"/>
<dbReference type="PANTHER" id="PTHR30026">
    <property type="entry name" value="OUTER MEMBRANE PROTEIN TOLC"/>
    <property type="match status" value="1"/>
</dbReference>
<dbReference type="PANTHER" id="PTHR30026:SF20">
    <property type="entry name" value="OUTER MEMBRANE PROTEIN TOLC"/>
    <property type="match status" value="1"/>
</dbReference>
<dbReference type="GO" id="GO:0009279">
    <property type="term" value="C:cell outer membrane"/>
    <property type="evidence" value="ECO:0007669"/>
    <property type="project" value="UniProtKB-SubCell"/>
</dbReference>
<protein>
    <submittedName>
        <fullName evidence="9">TolC family protein</fullName>
    </submittedName>
</protein>
<dbReference type="SUPFAM" id="SSF56954">
    <property type="entry name" value="Outer membrane efflux proteins (OEP)"/>
    <property type="match status" value="1"/>
</dbReference>
<dbReference type="Gene3D" id="1.20.1600.10">
    <property type="entry name" value="Outer membrane efflux proteins (OEP)"/>
    <property type="match status" value="1"/>
</dbReference>
<reference evidence="9" key="2">
    <citation type="journal article" date="2024" name="Antonie Van Leeuwenhoek">
        <title>Roseihalotalea indica gen. nov., sp. nov., a halophilic Bacteroidetes from mesopelagic Southwest Indian Ocean with higher carbohydrate metabolic potential.</title>
        <authorList>
            <person name="Chen B."/>
            <person name="Zhang M."/>
            <person name="Lin D."/>
            <person name="Ye J."/>
            <person name="Tang K."/>
        </authorList>
    </citation>
    <scope>NUCLEOTIDE SEQUENCE</scope>
    <source>
        <strain evidence="9">TK19036</strain>
    </source>
</reference>
<feature type="signal peptide" evidence="8">
    <location>
        <begin position="1"/>
        <end position="18"/>
    </location>
</feature>
<dbReference type="InterPro" id="IPR003423">
    <property type="entry name" value="OMP_efflux"/>
</dbReference>
<keyword evidence="4" id="KW-1134">Transmembrane beta strand</keyword>
<evidence type="ECO:0000256" key="1">
    <source>
        <dbReference type="ARBA" id="ARBA00004442"/>
    </source>
</evidence>
<sequence length="782" mass="86859">MKFILSFVLLFCVVFAQAQTFRVGVISDFEQSPNLETMVQQMIQEIGQTTGASREVILEATTFGIANIEAAQRSYGQWDSQVDLVLALGSITAKGLSLISDLSIPVVAIGIIDPTLQEISYVNGTSGKANFTYIWPTRNLEKELEAFNKIHDFRNVVVFVDEKAISTVNERKARNLIDSLSKKLNTELFFIPVGIDTEQVVNQLPTETDAAYFTVLLSQSELQIQRLINKLNERKIPTFSGNARLLDDGVLGSMANENDLEQVIRKLAIMTDEIALGSDLSSMPVTLDTKDNLYVNTTTARKIQLPIPFEVLFTATLIGDDEGSIKTYSFEEIAEKSLAANLNIQISYQDVELSKVQVKSARSTVLPSLEADFTASQINEERANAAFNAPEQSLTADLTFTQVIYSEEAIAAIKIAQYLEKAQEYNTEAEVLRVLMDTYTAYLNVLSAKTNVLIQRENLLNTRKNKELADIRVTLGSTNHSDLFRWESELAFANQSVIDAQTKLLAAKLQLNTLLANTLESEFDIEDLSLEDDLFQAFRESPLANVVKTPESLQVVSDFLVAESQHQNPAKKALVENRYAAHRQLTQNQRMLYMPTVAFQVQASQVLGRNGAGSTVDASTMALGVTELQDNSWFAGISLSLPIFNGFSRKAAIQQSKISLDQLGHSQTLLDQNLELGVRAGVLDLLSATTNIRNSNSASESARENFELVQENYKQGQVTIIQLIDAQQTALEARLAAAFSVYDYIQAHLQVEFSVGSFIVLMPEDQIQDFNDRLQEYLTNHN</sequence>
<dbReference type="GO" id="GO:1990281">
    <property type="term" value="C:efflux pump complex"/>
    <property type="evidence" value="ECO:0007669"/>
    <property type="project" value="TreeGrafter"/>
</dbReference>
<evidence type="ECO:0000256" key="2">
    <source>
        <dbReference type="ARBA" id="ARBA00007613"/>
    </source>
</evidence>
<keyword evidence="3" id="KW-0813">Transport</keyword>
<dbReference type="Pfam" id="PF02321">
    <property type="entry name" value="OEP"/>
    <property type="match status" value="2"/>
</dbReference>
<dbReference type="Gene3D" id="3.40.50.2300">
    <property type="match status" value="2"/>
</dbReference>